<evidence type="ECO:0000313" key="8">
    <source>
        <dbReference type="Proteomes" id="UP000190935"/>
    </source>
</evidence>
<evidence type="ECO:0000313" key="7">
    <source>
        <dbReference type="Proteomes" id="UP000051491"/>
    </source>
</evidence>
<dbReference type="EMBL" id="LT630287">
    <property type="protein sequence ID" value="SFV39985.1"/>
    <property type="molecule type" value="Genomic_DNA"/>
</dbReference>
<dbReference type="EMBL" id="JQBK01000003">
    <property type="protein sequence ID" value="KRN88010.1"/>
    <property type="molecule type" value="Genomic_DNA"/>
</dbReference>
<keyword evidence="2" id="KW-0288">FMN</keyword>
<dbReference type="InterPro" id="IPR000415">
    <property type="entry name" value="Nitroreductase-like"/>
</dbReference>
<dbReference type="CDD" id="cd02062">
    <property type="entry name" value="Nitro_FMN_reductase"/>
    <property type="match status" value="1"/>
</dbReference>
<dbReference type="RefSeq" id="WP_010497219.1">
    <property type="nucleotide sequence ID" value="NZ_JQBK01000003.1"/>
</dbReference>
<keyword evidence="1" id="KW-0285">Flavoprotein</keyword>
<proteinExistence type="predicted"/>
<dbReference type="OrthoDB" id="9783470at2"/>
<dbReference type="GeneID" id="95348645"/>
<evidence type="ECO:0000256" key="3">
    <source>
        <dbReference type="ARBA" id="ARBA00023002"/>
    </source>
</evidence>
<dbReference type="Gene3D" id="3.40.109.10">
    <property type="entry name" value="NADH Oxidase"/>
    <property type="match status" value="1"/>
</dbReference>
<sequence length="169" mass="17969">MDIMQTIYQRQAVRDFSDEQVPTKDLQDIMDAGQAGPVGMGEYEKFHFTLLTNSGTIKQVEADSVSNPYYGAPAVIIISAQKQDSSVGSMECVSAGAMVENMALAATGKNLASCVIMGALIPLSKDDDLLSKLQIPAGFAPVISLAVGYPAESISKPTKGRHEVTQTII</sequence>
<reference evidence="6" key="3">
    <citation type="submission" date="2016-11" db="EMBL/GenBank/DDBJ databases">
        <authorList>
            <person name="Jaros S."/>
            <person name="Januszkiewicz K."/>
            <person name="Wedrychowicz H."/>
        </authorList>
    </citation>
    <scope>NUCLEOTIDE SEQUENCE [LARGE SCALE GENOMIC DNA]</scope>
    <source>
        <strain evidence="6">ACA-DC 1533</strain>
    </source>
</reference>
<dbReference type="Proteomes" id="UP000051491">
    <property type="component" value="Unassembled WGS sequence"/>
</dbReference>
<feature type="domain" description="Putative nitroreductase TM1586" evidence="4">
    <location>
        <begin position="2"/>
        <end position="159"/>
    </location>
</feature>
<gene>
    <name evidence="5" type="ORF">IV43_GL001150</name>
    <name evidence="6" type="ORF">LAC1533_0565</name>
</gene>
<dbReference type="STRING" id="89059.LAC1533_0565"/>
<accession>A0A0R2KMH0</accession>
<dbReference type="Pfam" id="PF14512">
    <property type="entry name" value="TM1586_NiRdase"/>
    <property type="match status" value="1"/>
</dbReference>
<keyword evidence="3" id="KW-0560">Oxidoreductase</keyword>
<evidence type="ECO:0000313" key="5">
    <source>
        <dbReference type="EMBL" id="KRN88010.1"/>
    </source>
</evidence>
<organism evidence="5 7">
    <name type="scientific">Ligilactobacillus acidipiscis</name>
    <dbReference type="NCBI Taxonomy" id="89059"/>
    <lineage>
        <taxon>Bacteria</taxon>
        <taxon>Bacillati</taxon>
        <taxon>Bacillota</taxon>
        <taxon>Bacilli</taxon>
        <taxon>Lactobacillales</taxon>
        <taxon>Lactobacillaceae</taxon>
        <taxon>Ligilactobacillus</taxon>
    </lineage>
</organism>
<evidence type="ECO:0000313" key="6">
    <source>
        <dbReference type="EMBL" id="SFV39985.1"/>
    </source>
</evidence>
<reference evidence="5 7" key="1">
    <citation type="journal article" date="2015" name="Genome Announc.">
        <title>Expanding the biotechnology potential of lactobacilli through comparative genomics of 213 strains and associated genera.</title>
        <authorList>
            <person name="Sun Z."/>
            <person name="Harris H.M."/>
            <person name="McCann A."/>
            <person name="Guo C."/>
            <person name="Argimon S."/>
            <person name="Zhang W."/>
            <person name="Yang X."/>
            <person name="Jeffery I.B."/>
            <person name="Cooney J.C."/>
            <person name="Kagawa T.F."/>
            <person name="Liu W."/>
            <person name="Song Y."/>
            <person name="Salvetti E."/>
            <person name="Wrobel A."/>
            <person name="Rasinkangas P."/>
            <person name="Parkhill J."/>
            <person name="Rea M.C."/>
            <person name="O'Sullivan O."/>
            <person name="Ritari J."/>
            <person name="Douillard F.P."/>
            <person name="Paul Ross R."/>
            <person name="Yang R."/>
            <person name="Briner A.E."/>
            <person name="Felis G.E."/>
            <person name="de Vos W.M."/>
            <person name="Barrangou R."/>
            <person name="Klaenhammer T.R."/>
            <person name="Caufield P.W."/>
            <person name="Cui Y."/>
            <person name="Zhang H."/>
            <person name="O'Toole P.W."/>
        </authorList>
    </citation>
    <scope>NUCLEOTIDE SEQUENCE [LARGE SCALE GENOMIC DNA]</scope>
    <source>
        <strain evidence="5 7">DSM 15353</strain>
    </source>
</reference>
<evidence type="ECO:0000256" key="1">
    <source>
        <dbReference type="ARBA" id="ARBA00022630"/>
    </source>
</evidence>
<dbReference type="InterPro" id="IPR029478">
    <property type="entry name" value="TM1586_NiRdase"/>
</dbReference>
<reference evidence="8" key="2">
    <citation type="submission" date="2016-11" db="EMBL/GenBank/DDBJ databases">
        <authorList>
            <person name="Papadimitriou K."/>
        </authorList>
    </citation>
    <scope>NUCLEOTIDE SEQUENCE [LARGE SCALE GENOMIC DNA]</scope>
    <source>
        <strain evidence="8">ACA-DC 1533</strain>
    </source>
</reference>
<dbReference type="KEGG" id="laca:LAC1533_0565"/>
<dbReference type="AlphaFoldDB" id="A0A0R2KMH0"/>
<name>A0A0R2KMH0_9LACO</name>
<dbReference type="PATRIC" id="fig|89059.3.peg.1247"/>
<dbReference type="InterPro" id="IPR050627">
    <property type="entry name" value="Nitroreductase/BluB"/>
</dbReference>
<evidence type="ECO:0000259" key="4">
    <source>
        <dbReference type="Pfam" id="PF14512"/>
    </source>
</evidence>
<dbReference type="Proteomes" id="UP000190935">
    <property type="component" value="Chromosome I"/>
</dbReference>
<dbReference type="PANTHER" id="PTHR23026:SF90">
    <property type="entry name" value="IODOTYROSINE DEIODINASE 1"/>
    <property type="match status" value="1"/>
</dbReference>
<dbReference type="PANTHER" id="PTHR23026">
    <property type="entry name" value="NADPH NITROREDUCTASE"/>
    <property type="match status" value="1"/>
</dbReference>
<evidence type="ECO:0000256" key="2">
    <source>
        <dbReference type="ARBA" id="ARBA00022643"/>
    </source>
</evidence>
<protein>
    <submittedName>
        <fullName evidence="5">Nitroreductase</fullName>
    </submittedName>
</protein>
<dbReference type="GO" id="GO:0016491">
    <property type="term" value="F:oxidoreductase activity"/>
    <property type="evidence" value="ECO:0007669"/>
    <property type="project" value="UniProtKB-KW"/>
</dbReference>
<dbReference type="SUPFAM" id="SSF55469">
    <property type="entry name" value="FMN-dependent nitroreductase-like"/>
    <property type="match status" value="1"/>
</dbReference>